<dbReference type="AlphaFoldDB" id="A0A8J9ZVC2"/>
<evidence type="ECO:0000313" key="2">
    <source>
        <dbReference type="EMBL" id="CAH1264050.1"/>
    </source>
</evidence>
<accession>A0A8J9ZVC2</accession>
<proteinExistence type="predicted"/>
<name>A0A8J9ZVC2_BRALA</name>
<organism evidence="2 3">
    <name type="scientific">Branchiostoma lanceolatum</name>
    <name type="common">Common lancelet</name>
    <name type="synonym">Amphioxus lanceolatum</name>
    <dbReference type="NCBI Taxonomy" id="7740"/>
    <lineage>
        <taxon>Eukaryota</taxon>
        <taxon>Metazoa</taxon>
        <taxon>Chordata</taxon>
        <taxon>Cephalochordata</taxon>
        <taxon>Leptocardii</taxon>
        <taxon>Amphioxiformes</taxon>
        <taxon>Branchiostomatidae</taxon>
        <taxon>Branchiostoma</taxon>
    </lineage>
</organism>
<gene>
    <name evidence="2" type="primary">Hypp2824</name>
    <name evidence="2" type="ORF">BLAG_LOCUS18544</name>
</gene>
<keyword evidence="3" id="KW-1185">Reference proteome</keyword>
<protein>
    <submittedName>
        <fullName evidence="2">Hypp2824 protein</fullName>
    </submittedName>
</protein>
<dbReference type="EMBL" id="OV696689">
    <property type="protein sequence ID" value="CAH1264050.1"/>
    <property type="molecule type" value="Genomic_DNA"/>
</dbReference>
<dbReference type="Proteomes" id="UP000838412">
    <property type="component" value="Chromosome 4"/>
</dbReference>
<reference evidence="2" key="1">
    <citation type="submission" date="2022-01" db="EMBL/GenBank/DDBJ databases">
        <authorList>
            <person name="Braso-Vives M."/>
        </authorList>
    </citation>
    <scope>NUCLEOTIDE SEQUENCE</scope>
</reference>
<feature type="region of interest" description="Disordered" evidence="1">
    <location>
        <begin position="155"/>
        <end position="177"/>
    </location>
</feature>
<evidence type="ECO:0000256" key="1">
    <source>
        <dbReference type="SAM" id="MobiDB-lite"/>
    </source>
</evidence>
<sequence length="177" mass="19847">MDDVVIGRGILVMLEVTDIDSGDVNDVVGGVRATKKTEEGGEDEYQSVEVSWELHSHFKWGDVEIGNIISWDYINLRHKEKERTFISAFVRKDDCMKSVPLAVVLKSRQEKKDYKEALQRIIGLLPEPPKPPPEEPSLDDSLDVPVVIPDVFEMSPLMDSTPEDIASDDPASPPYPE</sequence>
<evidence type="ECO:0000313" key="3">
    <source>
        <dbReference type="Proteomes" id="UP000838412"/>
    </source>
</evidence>